<gene>
    <name evidence="1" type="ORF">GCM10023150_01110</name>
</gene>
<proteinExistence type="predicted"/>
<accession>A0ABP8HQV9</accession>
<protein>
    <submittedName>
        <fullName evidence="1">Uncharacterized protein</fullName>
    </submittedName>
</protein>
<dbReference type="EMBL" id="BAABFU010000001">
    <property type="protein sequence ID" value="GAA4342911.1"/>
    <property type="molecule type" value="Genomic_DNA"/>
</dbReference>
<organism evidence="1 2">
    <name type="scientific">Kangiella taiwanensis</name>
    <dbReference type="NCBI Taxonomy" id="1079179"/>
    <lineage>
        <taxon>Bacteria</taxon>
        <taxon>Pseudomonadati</taxon>
        <taxon>Pseudomonadota</taxon>
        <taxon>Gammaproteobacteria</taxon>
        <taxon>Kangiellales</taxon>
        <taxon>Kangiellaceae</taxon>
        <taxon>Kangiella</taxon>
    </lineage>
</organism>
<dbReference type="RefSeq" id="WP_223577547.1">
    <property type="nucleotide sequence ID" value="NZ_BAABFU010000001.1"/>
</dbReference>
<evidence type="ECO:0000313" key="2">
    <source>
        <dbReference type="Proteomes" id="UP001501294"/>
    </source>
</evidence>
<name>A0ABP8HQV9_9GAMM</name>
<keyword evidence="2" id="KW-1185">Reference proteome</keyword>
<comment type="caution">
    <text evidence="1">The sequence shown here is derived from an EMBL/GenBank/DDBJ whole genome shotgun (WGS) entry which is preliminary data.</text>
</comment>
<dbReference type="Proteomes" id="UP001501294">
    <property type="component" value="Unassembled WGS sequence"/>
</dbReference>
<evidence type="ECO:0000313" key="1">
    <source>
        <dbReference type="EMBL" id="GAA4342911.1"/>
    </source>
</evidence>
<sequence length="166" mass="18200">MTNWNRAYLDALEVPIWVPLNDQEPENTKSLDAKNEAAAATAEAKESVTSQSLSNDTATTLVLLEGQVNADFIFVVPHDAELTQCRAALKQFEFAWRTWLEQPFSAAIAQLSAQSDEGHSIEALGGKLIACGQDLSSHDVPSIPAPHLNLSQASKKDWWSLLQRLS</sequence>
<reference evidence="2" key="1">
    <citation type="journal article" date="2019" name="Int. J. Syst. Evol. Microbiol.">
        <title>The Global Catalogue of Microorganisms (GCM) 10K type strain sequencing project: providing services to taxonomists for standard genome sequencing and annotation.</title>
        <authorList>
            <consortium name="The Broad Institute Genomics Platform"/>
            <consortium name="The Broad Institute Genome Sequencing Center for Infectious Disease"/>
            <person name="Wu L."/>
            <person name="Ma J."/>
        </authorList>
    </citation>
    <scope>NUCLEOTIDE SEQUENCE [LARGE SCALE GENOMIC DNA]</scope>
    <source>
        <strain evidence="2">JCM 17727</strain>
    </source>
</reference>